<feature type="signal peptide" evidence="4">
    <location>
        <begin position="1"/>
        <end position="27"/>
    </location>
</feature>
<dbReference type="RefSeq" id="WP_090704254.1">
    <property type="nucleotide sequence ID" value="NZ_FNHH01000011.1"/>
</dbReference>
<evidence type="ECO:0000256" key="1">
    <source>
        <dbReference type="ARBA" id="ARBA00001933"/>
    </source>
</evidence>
<dbReference type="Proteomes" id="UP000199226">
    <property type="component" value="Unassembled WGS sequence"/>
</dbReference>
<evidence type="ECO:0000313" key="6">
    <source>
        <dbReference type="Proteomes" id="UP000199226"/>
    </source>
</evidence>
<reference evidence="6" key="1">
    <citation type="submission" date="2016-10" db="EMBL/GenBank/DDBJ databases">
        <authorList>
            <person name="Varghese N."/>
            <person name="Submissions S."/>
        </authorList>
    </citation>
    <scope>NUCLEOTIDE SEQUENCE [LARGE SCALE GENOMIC DNA]</scope>
    <source>
        <strain evidence="6">DSM 24536</strain>
    </source>
</reference>
<dbReference type="EMBL" id="FNHH01000011">
    <property type="protein sequence ID" value="SDM39189.1"/>
    <property type="molecule type" value="Genomic_DNA"/>
</dbReference>
<evidence type="ECO:0000256" key="3">
    <source>
        <dbReference type="RuleBase" id="RU362118"/>
    </source>
</evidence>
<dbReference type="GO" id="GO:0030170">
    <property type="term" value="F:pyridoxal phosphate binding"/>
    <property type="evidence" value="ECO:0007669"/>
    <property type="project" value="InterPro"/>
</dbReference>
<accession>A0A1G9SUP7</accession>
<dbReference type="GO" id="GO:0004125">
    <property type="term" value="F:L-seryl-tRNA(Sec) selenium transferase activity"/>
    <property type="evidence" value="ECO:0007669"/>
    <property type="project" value="TreeGrafter"/>
</dbReference>
<feature type="chain" id="PRO_5011597993" evidence="4">
    <location>
        <begin position="28"/>
        <end position="553"/>
    </location>
</feature>
<dbReference type="STRING" id="990371.SAMN05421813_11137"/>
<protein>
    <submittedName>
        <fullName evidence="5">L-seryl-tRNA(Ser) seleniumtransferase</fullName>
    </submittedName>
</protein>
<evidence type="ECO:0000256" key="4">
    <source>
        <dbReference type="SAM" id="SignalP"/>
    </source>
</evidence>
<comment type="similarity">
    <text evidence="3">Belongs to the trans-sulfuration enzymes family.</text>
</comment>
<keyword evidence="4" id="KW-0732">Signal</keyword>
<comment type="cofactor">
    <cofactor evidence="1 3">
        <name>pyridoxal 5'-phosphate</name>
        <dbReference type="ChEBI" id="CHEBI:597326"/>
    </cofactor>
</comment>
<dbReference type="AlphaFoldDB" id="A0A1G9SUP7"/>
<dbReference type="SUPFAM" id="SSF53383">
    <property type="entry name" value="PLP-dependent transferases"/>
    <property type="match status" value="1"/>
</dbReference>
<name>A0A1G9SUP7_9SPHI</name>
<dbReference type="InterPro" id="IPR000277">
    <property type="entry name" value="Cys/Met-Metab_PyrdxlP-dep_enz"/>
</dbReference>
<dbReference type="PANTHER" id="PTHR32328">
    <property type="entry name" value="L-SERYL-TRNA(SEC) SELENIUM TRANSFERASE"/>
    <property type="match status" value="1"/>
</dbReference>
<dbReference type="GO" id="GO:0019346">
    <property type="term" value="P:transsulfuration"/>
    <property type="evidence" value="ECO:0007669"/>
    <property type="project" value="InterPro"/>
</dbReference>
<dbReference type="InterPro" id="IPR015421">
    <property type="entry name" value="PyrdxlP-dep_Trfase_major"/>
</dbReference>
<dbReference type="Gene3D" id="3.40.640.10">
    <property type="entry name" value="Type I PLP-dependent aspartate aminotransferase-like (Major domain)"/>
    <property type="match status" value="1"/>
</dbReference>
<organism evidence="5 6">
    <name type="scientific">Daejeonella rubra</name>
    <dbReference type="NCBI Taxonomy" id="990371"/>
    <lineage>
        <taxon>Bacteria</taxon>
        <taxon>Pseudomonadati</taxon>
        <taxon>Bacteroidota</taxon>
        <taxon>Sphingobacteriia</taxon>
        <taxon>Sphingobacteriales</taxon>
        <taxon>Sphingobacteriaceae</taxon>
        <taxon>Daejeonella</taxon>
    </lineage>
</organism>
<gene>
    <name evidence="5" type="ORF">SAMN05421813_11137</name>
</gene>
<proteinExistence type="inferred from homology"/>
<keyword evidence="5" id="KW-0808">Transferase</keyword>
<dbReference type="OrthoDB" id="9787096at2"/>
<dbReference type="PANTHER" id="PTHR32328:SF0">
    <property type="entry name" value="L-SERYL-TRNA(SEC) SELENIUM TRANSFERASE"/>
    <property type="match status" value="1"/>
</dbReference>
<keyword evidence="2 3" id="KW-0663">Pyridoxal phosphate</keyword>
<dbReference type="Pfam" id="PF01053">
    <property type="entry name" value="Cys_Met_Meta_PP"/>
    <property type="match status" value="1"/>
</dbReference>
<keyword evidence="6" id="KW-1185">Reference proteome</keyword>
<evidence type="ECO:0000256" key="2">
    <source>
        <dbReference type="ARBA" id="ARBA00022898"/>
    </source>
</evidence>
<dbReference type="InterPro" id="IPR015424">
    <property type="entry name" value="PyrdxlP-dep_Trfase"/>
</dbReference>
<sequence length="553" mass="60147">MKRRNVIKGLAMLPVVGGVLSADSVLAGSVTENKSLVQGSESATTLNSFLSETNIYRSMGVEPIINCRGSYTIIGGSIKLPKVKLALEAASNNFVQLDELAEAVGKRLSELTKTEWGMVSSGCAAGVKHITAACVTGGSPERLIRIPDLTGFEKTEVIIPRYSRQHYDHAVRNIGVKIITVSTPEELEKAINSKTAMIYLTSGTPGAASDTGQPLSLEVIASIAKPKNIPILMDAAAERLTIPPYHLKRGADIVAYSGGKTIRGPQSAGLMLGNKKILLAAWQASAPHHGPGRDNKLDRDEIVGMVAAVEDWLERDHEAEWKRWLGWLDVISKKVSVISGLTTRIVEPVNLNNKYPVLHIIWNPEKFHVTGYEIAEEVGRNKPRIALGNRDEADGTTSIQITPGHMQPGEEKIVADRLFEVLSKKRDPKPEMAAPAADLSGRWDVEVHYALSTSQHSFVIEQDGNWIQGTHKGDLDTKNMVGTIDGDEVKIRSTIPIVGNIIIYLFSGKVNGDTMSGDIHMGEYLTAKFTAKRNKTKLPRQRVMIPGGQPLAT</sequence>
<evidence type="ECO:0000313" key="5">
    <source>
        <dbReference type="EMBL" id="SDM39189.1"/>
    </source>
</evidence>